<evidence type="ECO:0000313" key="15">
    <source>
        <dbReference type="Proteomes" id="UP001474421"/>
    </source>
</evidence>
<evidence type="ECO:0000256" key="5">
    <source>
        <dbReference type="ARBA" id="ARBA00022725"/>
    </source>
</evidence>
<feature type="transmembrane region" description="Helical" evidence="12">
    <location>
        <begin position="168"/>
        <end position="188"/>
    </location>
</feature>
<evidence type="ECO:0000256" key="10">
    <source>
        <dbReference type="ARBA" id="ARBA00023224"/>
    </source>
</evidence>
<dbReference type="GO" id="GO:0005886">
    <property type="term" value="C:plasma membrane"/>
    <property type="evidence" value="ECO:0007669"/>
    <property type="project" value="UniProtKB-SubCell"/>
</dbReference>
<dbReference type="GO" id="GO:0004930">
    <property type="term" value="F:G protein-coupled receptor activity"/>
    <property type="evidence" value="ECO:0007669"/>
    <property type="project" value="UniProtKB-KW"/>
</dbReference>
<evidence type="ECO:0000256" key="7">
    <source>
        <dbReference type="ARBA" id="ARBA00023040"/>
    </source>
</evidence>
<evidence type="ECO:0000256" key="12">
    <source>
        <dbReference type="RuleBase" id="RU363047"/>
    </source>
</evidence>
<feature type="transmembrane region" description="Helical" evidence="12">
    <location>
        <begin position="61"/>
        <end position="80"/>
    </location>
</feature>
<feature type="transmembrane region" description="Helical" evidence="12">
    <location>
        <begin position="279"/>
        <end position="298"/>
    </location>
</feature>
<evidence type="ECO:0000256" key="6">
    <source>
        <dbReference type="ARBA" id="ARBA00022989"/>
    </source>
</evidence>
<dbReference type="PANTHER" id="PTHR48018">
    <property type="entry name" value="OLFACTORY RECEPTOR"/>
    <property type="match status" value="1"/>
</dbReference>
<keyword evidence="7 11" id="KW-0297">G-protein coupled receptor</keyword>
<dbReference type="Proteomes" id="UP001474421">
    <property type="component" value="Unassembled WGS sequence"/>
</dbReference>
<dbReference type="InterPro" id="IPR000276">
    <property type="entry name" value="GPCR_Rhodpsn"/>
</dbReference>
<reference evidence="14 15" key="1">
    <citation type="journal article" date="2024" name="Proc. Natl. Acad. Sci. U.S.A.">
        <title>The genetic regulatory architecture and epigenomic basis for age-related changes in rattlesnake venom.</title>
        <authorList>
            <person name="Hogan M.P."/>
            <person name="Holding M.L."/>
            <person name="Nystrom G.S."/>
            <person name="Colston T.J."/>
            <person name="Bartlett D.A."/>
            <person name="Mason A.J."/>
            <person name="Ellsworth S.A."/>
            <person name="Rautsaw R.M."/>
            <person name="Lawrence K.C."/>
            <person name="Strickland J.L."/>
            <person name="He B."/>
            <person name="Fraser P."/>
            <person name="Margres M.J."/>
            <person name="Gilbert D.M."/>
            <person name="Gibbs H.L."/>
            <person name="Parkinson C.L."/>
            <person name="Rokyta D.R."/>
        </authorList>
    </citation>
    <scope>NUCLEOTIDE SEQUENCE [LARGE SCALE GENOMIC DNA]</scope>
    <source>
        <strain evidence="14">DRR0105</strain>
    </source>
</reference>
<evidence type="ECO:0000256" key="1">
    <source>
        <dbReference type="ARBA" id="ARBA00004651"/>
    </source>
</evidence>
<dbReference type="PRINTS" id="PR00237">
    <property type="entry name" value="GPCRRHODOPSN"/>
</dbReference>
<dbReference type="PROSITE" id="PS00237">
    <property type="entry name" value="G_PROTEIN_RECEP_F1_1"/>
    <property type="match status" value="1"/>
</dbReference>
<comment type="caution">
    <text evidence="14">The sequence shown here is derived from an EMBL/GenBank/DDBJ whole genome shotgun (WGS) entry which is preliminary data.</text>
</comment>
<dbReference type="InterPro" id="IPR000725">
    <property type="entry name" value="Olfact_rcpt"/>
</dbReference>
<dbReference type="PRINTS" id="PR00245">
    <property type="entry name" value="OLFACTORYR"/>
</dbReference>
<feature type="transmembrane region" description="Helical" evidence="12">
    <location>
        <begin position="134"/>
        <end position="156"/>
    </location>
</feature>
<keyword evidence="2 12" id="KW-1003">Cell membrane</keyword>
<feature type="transmembrane region" description="Helical" evidence="12">
    <location>
        <begin position="239"/>
        <end position="259"/>
    </location>
</feature>
<keyword evidence="6 12" id="KW-1133">Transmembrane helix</keyword>
<keyword evidence="5 12" id="KW-0552">Olfaction</keyword>
<dbReference type="Pfam" id="PF13853">
    <property type="entry name" value="7tm_4"/>
    <property type="match status" value="1"/>
</dbReference>
<organism evidence="14 15">
    <name type="scientific">Crotalus adamanteus</name>
    <name type="common">Eastern diamondback rattlesnake</name>
    <dbReference type="NCBI Taxonomy" id="8729"/>
    <lineage>
        <taxon>Eukaryota</taxon>
        <taxon>Metazoa</taxon>
        <taxon>Chordata</taxon>
        <taxon>Craniata</taxon>
        <taxon>Vertebrata</taxon>
        <taxon>Euteleostomi</taxon>
        <taxon>Lepidosauria</taxon>
        <taxon>Squamata</taxon>
        <taxon>Bifurcata</taxon>
        <taxon>Unidentata</taxon>
        <taxon>Episquamata</taxon>
        <taxon>Toxicofera</taxon>
        <taxon>Serpentes</taxon>
        <taxon>Colubroidea</taxon>
        <taxon>Viperidae</taxon>
        <taxon>Crotalinae</taxon>
        <taxon>Crotalus</taxon>
    </lineage>
</organism>
<sequence>MMFEENITTVVKDFIFVGLTSRPKIQIILFFIFFLIYVTTLIENLGMVALIGTSASLHTPMYFFLSSLSILDACFSSVFAPKMLVNFLADKNSISYTECAIQMYFFIGLGSAECFLLAAMAYDRYVAICKPLLYPVLMSPKVCILLVASSYVLGLFHSLIHTIFTFQLSFCGSVISHFFCDITALLSLSCSDTYINELLIFYVAGLVEIITILSVAISYVYILTNIVIGIHSAAGRIKAFSTCTSHLIVVTIFHGAILILHFQPKSSNRSPHQDISDKILAVFYTIVIPLLNPLIYSLRNKEVKDALRTSWRRTWVKIIRFFFLFKKSNSFPNLEEPWFCS</sequence>
<dbReference type="GO" id="GO:0004984">
    <property type="term" value="F:olfactory receptor activity"/>
    <property type="evidence" value="ECO:0007669"/>
    <property type="project" value="InterPro"/>
</dbReference>
<keyword evidence="8 12" id="KW-0472">Membrane</keyword>
<keyword evidence="9 11" id="KW-0675">Receptor</keyword>
<dbReference type="Gene3D" id="1.20.1070.10">
    <property type="entry name" value="Rhodopsin 7-helix transmembrane proteins"/>
    <property type="match status" value="1"/>
</dbReference>
<feature type="transmembrane region" description="Helical" evidence="12">
    <location>
        <begin position="101"/>
        <end position="122"/>
    </location>
</feature>
<name>A0AAW1C886_CROAD</name>
<dbReference type="PROSITE" id="PS50262">
    <property type="entry name" value="G_PROTEIN_RECEP_F1_2"/>
    <property type="match status" value="1"/>
</dbReference>
<dbReference type="SUPFAM" id="SSF81321">
    <property type="entry name" value="Family A G protein-coupled receptor-like"/>
    <property type="match status" value="1"/>
</dbReference>
<keyword evidence="3 12" id="KW-0716">Sensory transduction</keyword>
<keyword evidence="15" id="KW-1185">Reference proteome</keyword>
<keyword evidence="4 11" id="KW-0812">Transmembrane</keyword>
<evidence type="ECO:0000256" key="4">
    <source>
        <dbReference type="ARBA" id="ARBA00022692"/>
    </source>
</evidence>
<comment type="similarity">
    <text evidence="11">Belongs to the G-protein coupled receptor 1 family.</text>
</comment>
<evidence type="ECO:0000256" key="8">
    <source>
        <dbReference type="ARBA" id="ARBA00023136"/>
    </source>
</evidence>
<evidence type="ECO:0000256" key="11">
    <source>
        <dbReference type="RuleBase" id="RU000688"/>
    </source>
</evidence>
<dbReference type="AlphaFoldDB" id="A0AAW1C886"/>
<keyword evidence="10 11" id="KW-0807">Transducer</keyword>
<evidence type="ECO:0000256" key="9">
    <source>
        <dbReference type="ARBA" id="ARBA00023170"/>
    </source>
</evidence>
<comment type="subcellular location">
    <subcellularLocation>
        <location evidence="1 12">Cell membrane</location>
        <topology evidence="1 12">Multi-pass membrane protein</topology>
    </subcellularLocation>
</comment>
<proteinExistence type="inferred from homology"/>
<gene>
    <name evidence="14" type="ORF">NXF25_001506</name>
</gene>
<dbReference type="EMBL" id="JAOTOJ010000001">
    <property type="protein sequence ID" value="KAK9410331.1"/>
    <property type="molecule type" value="Genomic_DNA"/>
</dbReference>
<evidence type="ECO:0000256" key="3">
    <source>
        <dbReference type="ARBA" id="ARBA00022606"/>
    </source>
</evidence>
<feature type="domain" description="G-protein coupled receptors family 1 profile" evidence="13">
    <location>
        <begin position="43"/>
        <end position="296"/>
    </location>
</feature>
<feature type="transmembrane region" description="Helical" evidence="12">
    <location>
        <begin position="200"/>
        <end position="227"/>
    </location>
</feature>
<feature type="transmembrane region" description="Helical" evidence="12">
    <location>
        <begin position="27"/>
        <end position="55"/>
    </location>
</feature>
<dbReference type="InterPro" id="IPR017452">
    <property type="entry name" value="GPCR_Rhodpsn_7TM"/>
</dbReference>
<dbReference type="FunFam" id="1.20.1070.10:FF:000004">
    <property type="entry name" value="Olfactory receptor"/>
    <property type="match status" value="1"/>
</dbReference>
<dbReference type="CDD" id="cd15230">
    <property type="entry name" value="7tmA_OR5-like"/>
    <property type="match status" value="1"/>
</dbReference>
<protein>
    <recommendedName>
        <fullName evidence="12">Olfactory receptor</fullName>
    </recommendedName>
</protein>
<accession>A0AAW1C886</accession>
<evidence type="ECO:0000259" key="13">
    <source>
        <dbReference type="PROSITE" id="PS50262"/>
    </source>
</evidence>
<evidence type="ECO:0000256" key="2">
    <source>
        <dbReference type="ARBA" id="ARBA00022475"/>
    </source>
</evidence>
<evidence type="ECO:0000313" key="14">
    <source>
        <dbReference type="EMBL" id="KAK9410331.1"/>
    </source>
</evidence>